<dbReference type="EMBL" id="CP104064">
    <property type="protein sequence ID" value="WAH38911.1"/>
    <property type="molecule type" value="Genomic_DNA"/>
</dbReference>
<proteinExistence type="inferred from homology"/>
<evidence type="ECO:0000256" key="1">
    <source>
        <dbReference type="ARBA" id="ARBA00006068"/>
    </source>
</evidence>
<dbReference type="PANTHER" id="PTHR33392:SF6">
    <property type="entry name" value="POLYISOPRENYL-TEICHOIC ACID--PEPTIDOGLYCAN TEICHOIC ACID TRANSFERASE TAGU"/>
    <property type="match status" value="1"/>
</dbReference>
<gene>
    <name evidence="4" type="ORF">NZD86_10730</name>
</gene>
<protein>
    <submittedName>
        <fullName evidence="4">LCP family protein</fullName>
    </submittedName>
</protein>
<feature type="domain" description="Cell envelope-related transcriptional attenuator" evidence="3">
    <location>
        <begin position="83"/>
        <end position="230"/>
    </location>
</feature>
<dbReference type="InterPro" id="IPR004474">
    <property type="entry name" value="LytR_CpsA_psr"/>
</dbReference>
<organism evidence="4 5">
    <name type="scientific">Alicyclobacillus dauci</name>
    <dbReference type="NCBI Taxonomy" id="1475485"/>
    <lineage>
        <taxon>Bacteria</taxon>
        <taxon>Bacillati</taxon>
        <taxon>Bacillota</taxon>
        <taxon>Bacilli</taxon>
        <taxon>Bacillales</taxon>
        <taxon>Alicyclobacillaceae</taxon>
        <taxon>Alicyclobacillus</taxon>
    </lineage>
</organism>
<feature type="region of interest" description="Disordered" evidence="2">
    <location>
        <begin position="318"/>
        <end position="349"/>
    </location>
</feature>
<comment type="similarity">
    <text evidence="1">Belongs to the LytR/CpsA/Psr (LCP) family.</text>
</comment>
<dbReference type="Pfam" id="PF03816">
    <property type="entry name" value="LytR_cpsA_psr"/>
    <property type="match status" value="1"/>
</dbReference>
<dbReference type="PANTHER" id="PTHR33392">
    <property type="entry name" value="POLYISOPRENYL-TEICHOIC ACID--PEPTIDOGLYCAN TEICHOIC ACID TRANSFERASE TAGU"/>
    <property type="match status" value="1"/>
</dbReference>
<sequence length="349" mass="38743">MKDHRDRNTRRRRRAPIGLLGGVIALALSLGLFVAFIASNGLLTHPRVHAAQGTFRPHHPTDPDRNTILLIGTDARAGDPLGNSDVLCVASIDEKNHRMELLSIPRDTQVAFPDGRYHKINDALMQGGPELTARVVENLIGLPVDHYAITRFDGLVHLINRIGGVPIDVPRRLHYITGDTTHGVIDLKPGRQQLNGEQALGFVRFRHDALGDIGRTARQQAFLVALKTQLLRPETIPKIPGMISDLASSMETDMSVIEVGKLASRAKAYATYDTIHETLPGSFHNPEPLDSDDLSYWVVNPKQARFVAKQFFEDGIVQSNPIQDPEQTRDWVYPQEPNALHQNSTSTQQ</sequence>
<name>A0ABY6Z7P6_9BACL</name>
<evidence type="ECO:0000259" key="3">
    <source>
        <dbReference type="Pfam" id="PF03816"/>
    </source>
</evidence>
<keyword evidence="5" id="KW-1185">Reference proteome</keyword>
<dbReference type="NCBIfam" id="TIGR00350">
    <property type="entry name" value="lytR_cpsA_psr"/>
    <property type="match status" value="1"/>
</dbReference>
<dbReference type="RefSeq" id="WP_268046521.1">
    <property type="nucleotide sequence ID" value="NZ_CP104064.1"/>
</dbReference>
<dbReference type="Gene3D" id="3.40.630.190">
    <property type="entry name" value="LCP protein"/>
    <property type="match status" value="1"/>
</dbReference>
<dbReference type="Proteomes" id="UP001164803">
    <property type="component" value="Chromosome"/>
</dbReference>
<evidence type="ECO:0000313" key="4">
    <source>
        <dbReference type="EMBL" id="WAH38911.1"/>
    </source>
</evidence>
<evidence type="ECO:0000256" key="2">
    <source>
        <dbReference type="SAM" id="MobiDB-lite"/>
    </source>
</evidence>
<evidence type="ECO:0000313" key="5">
    <source>
        <dbReference type="Proteomes" id="UP001164803"/>
    </source>
</evidence>
<feature type="compositionally biased region" description="Polar residues" evidence="2">
    <location>
        <begin position="340"/>
        <end position="349"/>
    </location>
</feature>
<reference evidence="4" key="1">
    <citation type="submission" date="2022-08" db="EMBL/GenBank/DDBJ databases">
        <title>Alicyclobacillus dauci DSM2870, complete genome.</title>
        <authorList>
            <person name="Wang Q."/>
            <person name="Cai R."/>
            <person name="Wang Z."/>
        </authorList>
    </citation>
    <scope>NUCLEOTIDE SEQUENCE</scope>
    <source>
        <strain evidence="4">DSM 28700</strain>
    </source>
</reference>
<dbReference type="InterPro" id="IPR050922">
    <property type="entry name" value="LytR/CpsA/Psr_CW_biosynth"/>
</dbReference>
<accession>A0ABY6Z7P6</accession>